<feature type="non-terminal residue" evidence="1">
    <location>
        <position position="136"/>
    </location>
</feature>
<evidence type="ECO:0000313" key="1">
    <source>
        <dbReference type="EMBL" id="KAJ9579772.1"/>
    </source>
</evidence>
<dbReference type="Proteomes" id="UP001233999">
    <property type="component" value="Unassembled WGS sequence"/>
</dbReference>
<comment type="caution">
    <text evidence="1">The sequence shown here is derived from an EMBL/GenBank/DDBJ whole genome shotgun (WGS) entry which is preliminary data.</text>
</comment>
<reference evidence="1" key="2">
    <citation type="submission" date="2023-05" db="EMBL/GenBank/DDBJ databases">
        <authorList>
            <person name="Fouks B."/>
        </authorList>
    </citation>
    <scope>NUCLEOTIDE SEQUENCE</scope>
    <source>
        <strain evidence="1">Stay&amp;Tobe</strain>
        <tissue evidence="1">Testes</tissue>
    </source>
</reference>
<protein>
    <submittedName>
        <fullName evidence="1">Uncharacterized protein</fullName>
    </submittedName>
</protein>
<name>A0AAD7ZGA1_DIPPU</name>
<organism evidence="1 2">
    <name type="scientific">Diploptera punctata</name>
    <name type="common">Pacific beetle cockroach</name>
    <dbReference type="NCBI Taxonomy" id="6984"/>
    <lineage>
        <taxon>Eukaryota</taxon>
        <taxon>Metazoa</taxon>
        <taxon>Ecdysozoa</taxon>
        <taxon>Arthropoda</taxon>
        <taxon>Hexapoda</taxon>
        <taxon>Insecta</taxon>
        <taxon>Pterygota</taxon>
        <taxon>Neoptera</taxon>
        <taxon>Polyneoptera</taxon>
        <taxon>Dictyoptera</taxon>
        <taxon>Blattodea</taxon>
        <taxon>Blaberoidea</taxon>
        <taxon>Blaberidae</taxon>
        <taxon>Diplopterinae</taxon>
        <taxon>Diploptera</taxon>
    </lineage>
</organism>
<dbReference type="AlphaFoldDB" id="A0AAD7ZGA1"/>
<accession>A0AAD7ZGA1</accession>
<sequence length="136" mass="15894">QKTRFLRNYKSSLSLITAFQRFLSSQDNSKEVDHRELFRSFVNETKTLLRRFSLDCGEHLQWRLLIGSVSGEHIQGAVCIGVLTNEDSFCCREETRVMYHGHIARNLLILLLLAYTHFDRHSTELVCIFSNLQSMR</sequence>
<reference evidence="1" key="1">
    <citation type="journal article" date="2023" name="IScience">
        <title>Live-bearing cockroach genome reveals convergent evolutionary mechanisms linked to viviparity in insects and beyond.</title>
        <authorList>
            <person name="Fouks B."/>
            <person name="Harrison M.C."/>
            <person name="Mikhailova A.A."/>
            <person name="Marchal E."/>
            <person name="English S."/>
            <person name="Carruthers M."/>
            <person name="Jennings E.C."/>
            <person name="Chiamaka E.L."/>
            <person name="Frigard R.A."/>
            <person name="Pippel M."/>
            <person name="Attardo G.M."/>
            <person name="Benoit J.B."/>
            <person name="Bornberg-Bauer E."/>
            <person name="Tobe S.S."/>
        </authorList>
    </citation>
    <scope>NUCLEOTIDE SEQUENCE</scope>
    <source>
        <strain evidence="1">Stay&amp;Tobe</strain>
    </source>
</reference>
<dbReference type="EMBL" id="JASPKZ010008377">
    <property type="protein sequence ID" value="KAJ9579772.1"/>
    <property type="molecule type" value="Genomic_DNA"/>
</dbReference>
<feature type="non-terminal residue" evidence="1">
    <location>
        <position position="1"/>
    </location>
</feature>
<keyword evidence="2" id="KW-1185">Reference proteome</keyword>
<evidence type="ECO:0000313" key="2">
    <source>
        <dbReference type="Proteomes" id="UP001233999"/>
    </source>
</evidence>
<proteinExistence type="predicted"/>
<gene>
    <name evidence="1" type="ORF">L9F63_004557</name>
</gene>